<comment type="similarity">
    <text evidence="2">Belongs to the threonine aldolase family.</text>
</comment>
<dbReference type="GO" id="GO:0008732">
    <property type="term" value="F:L-allo-threonine aldolase activity"/>
    <property type="evidence" value="ECO:0007669"/>
    <property type="project" value="TreeGrafter"/>
</dbReference>
<dbReference type="NCBIfam" id="NF041359">
    <property type="entry name" value="GntG_guanitoxin"/>
    <property type="match status" value="1"/>
</dbReference>
<evidence type="ECO:0000313" key="11">
    <source>
        <dbReference type="Proteomes" id="UP000236536"/>
    </source>
</evidence>
<name>A0A2I7JTC1_9RHOB</name>
<evidence type="ECO:0000256" key="1">
    <source>
        <dbReference type="ARBA" id="ARBA00001933"/>
    </source>
</evidence>
<comment type="cofactor">
    <cofactor evidence="1">
        <name>pyridoxal 5'-phosphate</name>
        <dbReference type="ChEBI" id="CHEBI:597326"/>
    </cofactor>
</comment>
<dbReference type="GO" id="GO:0006567">
    <property type="term" value="P:L-threonine catabolic process"/>
    <property type="evidence" value="ECO:0007669"/>
    <property type="project" value="TreeGrafter"/>
</dbReference>
<feature type="domain" description="Aromatic amino acid beta-eliminating lyase/threonine aldolase" evidence="7">
    <location>
        <begin position="4"/>
        <end position="286"/>
    </location>
</feature>
<dbReference type="PANTHER" id="PTHR48097:SF9">
    <property type="entry name" value="L-THREONINE ALDOLASE"/>
    <property type="match status" value="1"/>
</dbReference>
<organism evidence="9 10">
    <name type="scientific">Phaeobacter inhibens</name>
    <dbReference type="NCBI Taxonomy" id="221822"/>
    <lineage>
        <taxon>Bacteria</taxon>
        <taxon>Pseudomonadati</taxon>
        <taxon>Pseudomonadota</taxon>
        <taxon>Alphaproteobacteria</taxon>
        <taxon>Rhodobacterales</taxon>
        <taxon>Roseobacteraceae</taxon>
        <taxon>Phaeobacter</taxon>
    </lineage>
</organism>
<dbReference type="EMBL" id="CP010725">
    <property type="protein sequence ID" value="AUQ99889.1"/>
    <property type="molecule type" value="Genomic_DNA"/>
</dbReference>
<evidence type="ECO:0000259" key="7">
    <source>
        <dbReference type="Pfam" id="PF01212"/>
    </source>
</evidence>
<dbReference type="GO" id="GO:0006545">
    <property type="term" value="P:glycine biosynthetic process"/>
    <property type="evidence" value="ECO:0007669"/>
    <property type="project" value="TreeGrafter"/>
</dbReference>
<dbReference type="PIRSF" id="PIRSF017617">
    <property type="entry name" value="Thr_aldolase"/>
    <property type="match status" value="1"/>
</dbReference>
<comment type="subunit">
    <text evidence="3">Homotetramer.</text>
</comment>
<dbReference type="InterPro" id="IPR001597">
    <property type="entry name" value="ArAA_b-elim_lyase/Thr_aldolase"/>
</dbReference>
<dbReference type="EC" id="4.2.1.-" evidence="9"/>
<dbReference type="Proteomes" id="UP000236447">
    <property type="component" value="Chromosome"/>
</dbReference>
<evidence type="ECO:0000256" key="6">
    <source>
        <dbReference type="PIRSR" id="PIRSR017617-1"/>
    </source>
</evidence>
<dbReference type="InterPro" id="IPR015422">
    <property type="entry name" value="PyrdxlP-dep_Trfase_small"/>
</dbReference>
<accession>A0A2I7JTC1</accession>
<sequence length="341" mass="36704">MTNFYTEAYAEPTKEMREAGTYAPVGNSLIGDDPSTKALLERAADFLGKEAALFMSSGTMCNEVAVRAHTRPGQEVICEKSCHIINFECGGPAAISGAMIHSIEGDRGMFTADQLSEAIRSGNPYLPQTGLVTVEQTANMAGGAIWPLEQLRKVANTAKQANIPTHMDGARLINAVVASGHPASEMTKGYDSVYMDFCKALNCPVGAVLAGSKEFIQEAWRIRQMIGGGIRRTGMLAAMANYALDHHVDRINEDHQLAQYIGERVGNIKGVASVEPVETNIVIIDFDPAGPAAPEIVAKLKENNVLVGAFGKYRIRVVTFMGRTLKDGEILCSELDKVLNG</sequence>
<keyword evidence="11" id="KW-1185">Reference proteome</keyword>
<keyword evidence="4" id="KW-0663">Pyridoxal phosphate</keyword>
<protein>
    <submittedName>
        <fullName evidence="9">L-allo-threonine aldolase LtaA</fullName>
        <ecNumber evidence="9">4.2.1.-</ecNumber>
    </submittedName>
</protein>
<dbReference type="FunFam" id="3.40.640.10:FF:000030">
    <property type="entry name" value="Low-specificity L-threonine aldolase"/>
    <property type="match status" value="1"/>
</dbReference>
<reference evidence="8 11" key="3">
    <citation type="journal article" date="2017" name="Int. J. Syst. Evol. Microbiol.">
        <title>Adaptation of Surface-Associated Bacteria to the Open Ocean: A Genomically Distinct Subpopulation of Phaeobacter gallaeciensis Colonizes Pacific Mesozooplankton.</title>
        <authorList>
            <person name="Freese H.M."/>
            <person name="Methner A."/>
            <person name="Overmann J."/>
        </authorList>
    </citation>
    <scope>NUCLEOTIDE SEQUENCE [LARGE SCALE GENOMIC DNA]</scope>
    <source>
        <strain evidence="8 11">P66</strain>
    </source>
</reference>
<evidence type="ECO:0000313" key="9">
    <source>
        <dbReference type="EMBL" id="AUQ99889.1"/>
    </source>
</evidence>
<reference evidence="10 11" key="2">
    <citation type="journal article" date="2017" name="Genome Biol. Evol.">
        <title>Trajectories and Drivers of Genome Evolution in Surface-Associated Marine Phaeobacter.</title>
        <authorList>
            <person name="Freese H.M."/>
            <person name="Sikorski J."/>
            <person name="Bunk B."/>
            <person name="Scheuner C."/>
            <person name="Meier-Kolthoff J.P."/>
            <person name="Sproer C."/>
            <person name="Gram L."/>
            <person name="Overmann J."/>
        </authorList>
    </citation>
    <scope>NUCLEOTIDE SEQUENCE [LARGE SCALE GENOMIC DNA]</scope>
    <source>
        <strain evidence="8 11">P66</strain>
        <strain evidence="9 10">P88</strain>
    </source>
</reference>
<evidence type="ECO:0000256" key="2">
    <source>
        <dbReference type="ARBA" id="ARBA00006966"/>
    </source>
</evidence>
<dbReference type="Gene3D" id="3.40.640.10">
    <property type="entry name" value="Type I PLP-dependent aspartate aminotransferase-like (Major domain)"/>
    <property type="match status" value="1"/>
</dbReference>
<evidence type="ECO:0000256" key="5">
    <source>
        <dbReference type="ARBA" id="ARBA00023239"/>
    </source>
</evidence>
<dbReference type="InterPro" id="IPR023603">
    <property type="entry name" value="Low_specificity_L-TA-like"/>
</dbReference>
<dbReference type="InterPro" id="IPR015424">
    <property type="entry name" value="PyrdxlP-dep_Trfase"/>
</dbReference>
<evidence type="ECO:0000313" key="10">
    <source>
        <dbReference type="Proteomes" id="UP000236447"/>
    </source>
</evidence>
<reference evidence="9 10" key="1">
    <citation type="journal article" date="2017" name="Front. Microbiol.">
        <title>Phaeobacter piscinae sp. nov., a species of the Roseobacter group and potential aquaculture probiont.</title>
        <authorList>
            <person name="Sonnenschein E.C."/>
            <person name="Phippen C.B.W."/>
            <person name="Nielsen K.F."/>
            <person name="Mateiu R.V."/>
            <person name="Melchiorsen J."/>
            <person name="Gram L."/>
            <person name="Overmann J."/>
            <person name="Freese H.M."/>
        </authorList>
    </citation>
    <scope>NUCLEOTIDE SEQUENCE [LARGE SCALE GENOMIC DNA]</scope>
    <source>
        <strain evidence="9 10">P88</strain>
    </source>
</reference>
<dbReference type="InterPro" id="IPR015421">
    <property type="entry name" value="PyrdxlP-dep_Trfase_major"/>
</dbReference>
<dbReference type="Pfam" id="PF01212">
    <property type="entry name" value="Beta_elim_lyase"/>
    <property type="match status" value="1"/>
</dbReference>
<keyword evidence="5 9" id="KW-0456">Lyase</keyword>
<dbReference type="SUPFAM" id="SSF53383">
    <property type="entry name" value="PLP-dependent transferases"/>
    <property type="match status" value="1"/>
</dbReference>
<evidence type="ECO:0000256" key="3">
    <source>
        <dbReference type="ARBA" id="ARBA00011881"/>
    </source>
</evidence>
<dbReference type="PANTHER" id="PTHR48097">
    <property type="entry name" value="L-THREONINE ALDOLASE-RELATED"/>
    <property type="match status" value="1"/>
</dbReference>
<dbReference type="RefSeq" id="WP_102873784.1">
    <property type="nucleotide sequence ID" value="NZ_CP010599.1"/>
</dbReference>
<proteinExistence type="inferred from homology"/>
<feature type="modified residue" description="N6-(pyridoxal phosphate)lysine" evidence="6">
    <location>
        <position position="199"/>
    </location>
</feature>
<evidence type="ECO:0000256" key="4">
    <source>
        <dbReference type="ARBA" id="ARBA00022898"/>
    </source>
</evidence>
<dbReference type="Proteomes" id="UP000236536">
    <property type="component" value="Chromosome"/>
</dbReference>
<dbReference type="GO" id="GO:0005829">
    <property type="term" value="C:cytosol"/>
    <property type="evidence" value="ECO:0007669"/>
    <property type="project" value="TreeGrafter"/>
</dbReference>
<dbReference type="AlphaFoldDB" id="A0A2I7JTC1"/>
<dbReference type="EMBL" id="CP010705">
    <property type="protein sequence ID" value="AUQ93608.1"/>
    <property type="molecule type" value="Genomic_DNA"/>
</dbReference>
<gene>
    <name evidence="9" type="primary">ltaA</name>
    <name evidence="8" type="ORF">PhaeoP66_00804</name>
    <name evidence="9" type="ORF">PhaeoP88_02534</name>
</gene>
<dbReference type="Gene3D" id="3.90.1150.10">
    <property type="entry name" value="Aspartate Aminotransferase, domain 1"/>
    <property type="match status" value="1"/>
</dbReference>
<evidence type="ECO:0000313" key="8">
    <source>
        <dbReference type="EMBL" id="AUQ93608.1"/>
    </source>
</evidence>